<feature type="compositionally biased region" description="Basic and acidic residues" evidence="3">
    <location>
        <begin position="84"/>
        <end position="120"/>
    </location>
</feature>
<dbReference type="Gene3D" id="2.120.10.80">
    <property type="entry name" value="Kelch-type beta propeller"/>
    <property type="match status" value="2"/>
</dbReference>
<dbReference type="Proteomes" id="UP000006671">
    <property type="component" value="Unassembled WGS sequence"/>
</dbReference>
<reference evidence="4 5" key="1">
    <citation type="journal article" date="2010" name="Cell">
        <title>The genome of Naegleria gruberi illuminates early eukaryotic versatility.</title>
        <authorList>
            <person name="Fritz-Laylin L.K."/>
            <person name="Prochnik S.E."/>
            <person name="Ginger M.L."/>
            <person name="Dacks J.B."/>
            <person name="Carpenter M.L."/>
            <person name="Field M.C."/>
            <person name="Kuo A."/>
            <person name="Paredez A."/>
            <person name="Chapman J."/>
            <person name="Pham J."/>
            <person name="Shu S."/>
            <person name="Neupane R."/>
            <person name="Cipriano M."/>
            <person name="Mancuso J."/>
            <person name="Tu H."/>
            <person name="Salamov A."/>
            <person name="Lindquist E."/>
            <person name="Shapiro H."/>
            <person name="Lucas S."/>
            <person name="Grigoriev I.V."/>
            <person name="Cande W.Z."/>
            <person name="Fulton C."/>
            <person name="Rokhsar D.S."/>
            <person name="Dawson S.C."/>
        </authorList>
    </citation>
    <scope>NUCLEOTIDE SEQUENCE [LARGE SCALE GENOMIC DNA]</scope>
    <source>
        <strain evidence="4 5">NEG-M</strain>
    </source>
</reference>
<dbReference type="OMA" id="DCETETW"/>
<dbReference type="OrthoDB" id="10250130at2759"/>
<name>D2VW29_NAEGR</name>
<dbReference type="RefSeq" id="XP_002671751.1">
    <property type="nucleotide sequence ID" value="XM_002671705.1"/>
</dbReference>
<dbReference type="EMBL" id="GG738903">
    <property type="protein sequence ID" value="EFC39007.1"/>
    <property type="molecule type" value="Genomic_DNA"/>
</dbReference>
<keyword evidence="1" id="KW-0880">Kelch repeat</keyword>
<dbReference type="InterPro" id="IPR006652">
    <property type="entry name" value="Kelch_1"/>
</dbReference>
<evidence type="ECO:0000313" key="4">
    <source>
        <dbReference type="EMBL" id="EFC39007.1"/>
    </source>
</evidence>
<dbReference type="InterPro" id="IPR015915">
    <property type="entry name" value="Kelch-typ_b-propeller"/>
</dbReference>
<protein>
    <submittedName>
        <fullName evidence="4">Predicted protein</fullName>
    </submittedName>
</protein>
<dbReference type="AlphaFoldDB" id="D2VW29"/>
<dbReference type="KEGG" id="ngr:NAEGRDRAFT_52713"/>
<dbReference type="PANTHER" id="PTHR46093:SF18">
    <property type="entry name" value="FIBRONECTIN TYPE-III DOMAIN-CONTAINING PROTEIN"/>
    <property type="match status" value="1"/>
</dbReference>
<dbReference type="Pfam" id="PF24681">
    <property type="entry name" value="Kelch_KLHDC2_KLHL20_DRC7"/>
    <property type="match status" value="1"/>
</dbReference>
<dbReference type="InParanoid" id="D2VW29"/>
<dbReference type="Pfam" id="PF01344">
    <property type="entry name" value="Kelch_1"/>
    <property type="match status" value="1"/>
</dbReference>
<dbReference type="SUPFAM" id="SSF117281">
    <property type="entry name" value="Kelch motif"/>
    <property type="match status" value="1"/>
</dbReference>
<gene>
    <name evidence="4" type="ORF">NAEGRDRAFT_52713</name>
</gene>
<feature type="region of interest" description="Disordered" evidence="3">
    <location>
        <begin position="1"/>
        <end position="25"/>
    </location>
</feature>
<accession>D2VW29</accession>
<evidence type="ECO:0000256" key="2">
    <source>
        <dbReference type="ARBA" id="ARBA00022737"/>
    </source>
</evidence>
<evidence type="ECO:0000256" key="1">
    <source>
        <dbReference type="ARBA" id="ARBA00022441"/>
    </source>
</evidence>
<dbReference type="PANTHER" id="PTHR46093">
    <property type="entry name" value="ACYL-COA-BINDING DOMAIN-CONTAINING PROTEIN 5"/>
    <property type="match status" value="1"/>
</dbReference>
<organism evidence="5">
    <name type="scientific">Naegleria gruberi</name>
    <name type="common">Amoeba</name>
    <dbReference type="NCBI Taxonomy" id="5762"/>
    <lineage>
        <taxon>Eukaryota</taxon>
        <taxon>Discoba</taxon>
        <taxon>Heterolobosea</taxon>
        <taxon>Tetramitia</taxon>
        <taxon>Eutetramitia</taxon>
        <taxon>Vahlkampfiidae</taxon>
        <taxon>Naegleria</taxon>
    </lineage>
</organism>
<evidence type="ECO:0000313" key="5">
    <source>
        <dbReference type="Proteomes" id="UP000006671"/>
    </source>
</evidence>
<dbReference type="VEuPathDB" id="AmoebaDB:NAEGRDRAFT_52713"/>
<keyword evidence="5" id="KW-1185">Reference proteome</keyword>
<keyword evidence="2" id="KW-0677">Repeat</keyword>
<evidence type="ECO:0000256" key="3">
    <source>
        <dbReference type="SAM" id="MobiDB-lite"/>
    </source>
</evidence>
<dbReference type="GeneID" id="8853968"/>
<feature type="region of interest" description="Disordered" evidence="3">
    <location>
        <begin position="83"/>
        <end position="120"/>
    </location>
</feature>
<sequence length="473" mass="54468">MDNLSTDSQSKTSSEEIIAIPDDDKQEDEHVDIEFITYRHTALCPIYYPLIYRQNFSKRNYEDKDHDDDDVALQVTLEIVEEEDHNHHHQDEESSTSESKHSVHEGSEDEKHRDQKSDQADDCIKPLSIYAHTTEIVDNHHSRIIYSWGGRDHDGIEFQRYDILEKKWLPPIGMKESDDSPPNALYYHSLNYNPVNNSFYIIGGIRNDDSTPENDLTIYNLDTNEWKYFPFEEEAVNNPAPGIYGHVSVYRSFNNTIVLFGGYSDEWISKDLYVFDCETETWVEKIVPNIPIESRSFSTAVYNPSNDSMVIYAGELNIDVPVLTCDLVIFHFKTNSWTVVKFEETKICPVPQPIYGNTICLIDQRFLLSLGGCEQSNRIPKNDCYVFDLKRNEWSVCIQLGVAAGRLLCSSLVHDATGSGLYFYGGKTEEDVSTDSIIHVRYRFAGEFFFVEKIFQKLKNNQLCDIGILISDE</sequence>
<feature type="compositionally biased region" description="Polar residues" evidence="3">
    <location>
        <begin position="1"/>
        <end position="12"/>
    </location>
</feature>
<proteinExistence type="predicted"/>